<feature type="region of interest" description="Disordered" evidence="1">
    <location>
        <begin position="142"/>
        <end position="193"/>
    </location>
</feature>
<feature type="compositionally biased region" description="Polar residues" evidence="1">
    <location>
        <begin position="146"/>
        <end position="156"/>
    </location>
</feature>
<comment type="caution">
    <text evidence="3">The sequence shown here is derived from an EMBL/GenBank/DDBJ whole genome shotgun (WGS) entry which is preliminary data.</text>
</comment>
<feature type="region of interest" description="Disordered" evidence="1">
    <location>
        <begin position="633"/>
        <end position="666"/>
    </location>
</feature>
<sequence>MDASLTENPGSNLYLFTDPSSGHPLPIFVEDLPNGAQLVNQLRAHGARILPTPHHAQIIITDIRLYLSGINVERPNEAKLLDQSWVGKCIVARRLFLEGDSWGACAINNYNSGFFVPQTHFEQFNQPFNVDSQFLPPRVMRRQDHPTASTGSSDNHPTLPPIATTPNGIIPLTPLSHSSTTPTSSRGNTAEPAMFPHPQQDGHPYPTQNNPHFGNFMPTPWMQAGAAMPQAMPNPQLLQQMFMNPTLVMAVADAYYRANLQLTALSQGHQVPYPIQAPQQPFPAPNMQAPINPALASTSALPSFTQTENPATSNNWPSSPSSKELSSNDKGKRKALSPPRSPSSEYDPRHHATVLTLDGKSLKFYVQVDLKNRSELVSEIKKNGGSTTNEIQDADYAVLSSKSRYLAELLHAAKASKTPAVRTLFIRDCIEEGKILPHSGYLLAEPTTRKPGRPSYNDASPSKKPRSETTRKEPSLSKVPTAKQRSTSDTVKKETTKATSTASPSTVKLEKTRDNANNNKEREKLVVKKHSSSAIGKRSEISSRIPSPPPPPESTRVLNKGGRYSYSPAERAFVETYVKILFERDHLTSNTKIAKELHRKMPHHTIRSWNTTVGGQLRETIENARKRAGIAYRKRAAHAGDKPGPQQSPAEERDKPAKRPKLSDEELRNRDIELIAKFFADGEANDLKDEDRDTLWARIHKKGNWRSPSSWEAFYEEIHEEVKQRFSALTGQPME</sequence>
<dbReference type="Gene3D" id="3.40.50.10190">
    <property type="entry name" value="BRCT domain"/>
    <property type="match status" value="1"/>
</dbReference>
<dbReference type="SUPFAM" id="SSF52113">
    <property type="entry name" value="BRCT domain"/>
    <property type="match status" value="1"/>
</dbReference>
<feature type="compositionally biased region" description="Low complexity" evidence="1">
    <location>
        <begin position="171"/>
        <end position="185"/>
    </location>
</feature>
<name>A0AA38PGM9_9AGAR</name>
<gene>
    <name evidence="3" type="ORF">F5878DRAFT_722110</name>
</gene>
<evidence type="ECO:0000256" key="1">
    <source>
        <dbReference type="SAM" id="MobiDB-lite"/>
    </source>
</evidence>
<dbReference type="AlphaFoldDB" id="A0AA38PGM9"/>
<keyword evidence="4" id="KW-1185">Reference proteome</keyword>
<dbReference type="Pfam" id="PF16589">
    <property type="entry name" value="BRCT_2"/>
    <property type="match status" value="1"/>
</dbReference>
<protein>
    <recommendedName>
        <fullName evidence="2">BRCT domain-containing protein</fullName>
    </recommendedName>
</protein>
<feature type="compositionally biased region" description="Basic and acidic residues" evidence="1">
    <location>
        <begin position="508"/>
        <end position="526"/>
    </location>
</feature>
<feature type="compositionally biased region" description="Low complexity" evidence="1">
    <location>
        <begin position="497"/>
        <end position="507"/>
    </location>
</feature>
<reference evidence="3" key="1">
    <citation type="submission" date="2022-08" db="EMBL/GenBank/DDBJ databases">
        <authorList>
            <consortium name="DOE Joint Genome Institute"/>
            <person name="Min B."/>
            <person name="Riley R."/>
            <person name="Sierra-Patev S."/>
            <person name="Naranjo-Ortiz M."/>
            <person name="Looney B."/>
            <person name="Konkel Z."/>
            <person name="Slot J.C."/>
            <person name="Sakamoto Y."/>
            <person name="Steenwyk J.L."/>
            <person name="Rokas A."/>
            <person name="Carro J."/>
            <person name="Camarero S."/>
            <person name="Ferreira P."/>
            <person name="Molpeceres G."/>
            <person name="Ruiz-Duenas F.J."/>
            <person name="Serrano A."/>
            <person name="Henrissat B."/>
            <person name="Drula E."/>
            <person name="Hughes K.W."/>
            <person name="Mata J.L."/>
            <person name="Ishikawa N.K."/>
            <person name="Vargas-Isla R."/>
            <person name="Ushijima S."/>
            <person name="Smith C.A."/>
            <person name="Ahrendt S."/>
            <person name="Andreopoulos W."/>
            <person name="He G."/>
            <person name="Labutti K."/>
            <person name="Lipzen A."/>
            <person name="Ng V."/>
            <person name="Sandor L."/>
            <person name="Barry K."/>
            <person name="Martinez A.T."/>
            <person name="Xiao Y."/>
            <person name="Gibbons J.G."/>
            <person name="Terashima K."/>
            <person name="Hibbett D.S."/>
            <person name="Grigoriev I.V."/>
        </authorList>
    </citation>
    <scope>NUCLEOTIDE SEQUENCE</scope>
    <source>
        <strain evidence="3">TFB9207</strain>
    </source>
</reference>
<feature type="compositionally biased region" description="Polar residues" evidence="1">
    <location>
        <begin position="304"/>
        <end position="317"/>
    </location>
</feature>
<evidence type="ECO:0000313" key="3">
    <source>
        <dbReference type="EMBL" id="KAJ3842588.1"/>
    </source>
</evidence>
<feature type="compositionally biased region" description="Basic and acidic residues" evidence="1">
    <location>
        <begin position="465"/>
        <end position="475"/>
    </location>
</feature>
<feature type="region of interest" description="Disordered" evidence="1">
    <location>
        <begin position="442"/>
        <end position="562"/>
    </location>
</feature>
<dbReference type="EMBL" id="MU806001">
    <property type="protein sequence ID" value="KAJ3842588.1"/>
    <property type="molecule type" value="Genomic_DNA"/>
</dbReference>
<feature type="domain" description="BRCT" evidence="2">
    <location>
        <begin position="352"/>
        <end position="443"/>
    </location>
</feature>
<evidence type="ECO:0000313" key="4">
    <source>
        <dbReference type="Proteomes" id="UP001163846"/>
    </source>
</evidence>
<proteinExistence type="predicted"/>
<accession>A0AA38PGM9</accession>
<organism evidence="3 4">
    <name type="scientific">Lentinula raphanica</name>
    <dbReference type="NCBI Taxonomy" id="153919"/>
    <lineage>
        <taxon>Eukaryota</taxon>
        <taxon>Fungi</taxon>
        <taxon>Dikarya</taxon>
        <taxon>Basidiomycota</taxon>
        <taxon>Agaricomycotina</taxon>
        <taxon>Agaricomycetes</taxon>
        <taxon>Agaricomycetidae</taxon>
        <taxon>Agaricales</taxon>
        <taxon>Marasmiineae</taxon>
        <taxon>Omphalotaceae</taxon>
        <taxon>Lentinula</taxon>
    </lineage>
</organism>
<dbReference type="InterPro" id="IPR001357">
    <property type="entry name" value="BRCT_dom"/>
</dbReference>
<feature type="compositionally biased region" description="Basic and acidic residues" evidence="1">
    <location>
        <begin position="650"/>
        <end position="666"/>
    </location>
</feature>
<evidence type="ECO:0000259" key="2">
    <source>
        <dbReference type="PROSITE" id="PS50172"/>
    </source>
</evidence>
<dbReference type="InterPro" id="IPR036420">
    <property type="entry name" value="BRCT_dom_sf"/>
</dbReference>
<dbReference type="PROSITE" id="PS50172">
    <property type="entry name" value="BRCT"/>
    <property type="match status" value="1"/>
</dbReference>
<feature type="region of interest" description="Disordered" evidence="1">
    <location>
        <begin position="304"/>
        <end position="349"/>
    </location>
</feature>
<dbReference type="SMART" id="SM00292">
    <property type="entry name" value="BRCT"/>
    <property type="match status" value="2"/>
</dbReference>
<dbReference type="Proteomes" id="UP001163846">
    <property type="component" value="Unassembled WGS sequence"/>
</dbReference>